<dbReference type="Proteomes" id="UP001497516">
    <property type="component" value="Chromosome 1"/>
</dbReference>
<feature type="compositionally biased region" description="Basic and acidic residues" evidence="1">
    <location>
        <begin position="15"/>
        <end position="43"/>
    </location>
</feature>
<dbReference type="AlphaFoldDB" id="A0AAV2C7J7"/>
<name>A0AAV2C7J7_9ROSI</name>
<protein>
    <submittedName>
        <fullName evidence="2">Uncharacterized protein</fullName>
    </submittedName>
</protein>
<evidence type="ECO:0000313" key="3">
    <source>
        <dbReference type="Proteomes" id="UP001497516"/>
    </source>
</evidence>
<keyword evidence="3" id="KW-1185">Reference proteome</keyword>
<evidence type="ECO:0000256" key="1">
    <source>
        <dbReference type="SAM" id="MobiDB-lite"/>
    </source>
</evidence>
<accession>A0AAV2C7J7</accession>
<feature type="region of interest" description="Disordered" evidence="1">
    <location>
        <begin position="1"/>
        <end position="43"/>
    </location>
</feature>
<evidence type="ECO:0000313" key="2">
    <source>
        <dbReference type="EMBL" id="CAL1352468.1"/>
    </source>
</evidence>
<sequence length="116" mass="13025">MSNLHGQYRHRRRDVNREKITSKVDGEPEKGRRRSDGVQRTAERRWEKLAGCFDGVRVRRLASTNDDEQGSTAGFDGVRVRRQASTNDDEQGSTGFEFDGWLRPTTMNGGGGIGGR</sequence>
<proteinExistence type="predicted"/>
<reference evidence="2 3" key="1">
    <citation type="submission" date="2024-04" db="EMBL/GenBank/DDBJ databases">
        <authorList>
            <person name="Fracassetti M."/>
        </authorList>
    </citation>
    <scope>NUCLEOTIDE SEQUENCE [LARGE SCALE GENOMIC DNA]</scope>
</reference>
<gene>
    <name evidence="2" type="ORF">LTRI10_LOCUS435</name>
</gene>
<dbReference type="EMBL" id="OZ034813">
    <property type="protein sequence ID" value="CAL1352468.1"/>
    <property type="molecule type" value="Genomic_DNA"/>
</dbReference>
<feature type="region of interest" description="Disordered" evidence="1">
    <location>
        <begin position="60"/>
        <end position="116"/>
    </location>
</feature>
<organism evidence="2 3">
    <name type="scientific">Linum trigynum</name>
    <dbReference type="NCBI Taxonomy" id="586398"/>
    <lineage>
        <taxon>Eukaryota</taxon>
        <taxon>Viridiplantae</taxon>
        <taxon>Streptophyta</taxon>
        <taxon>Embryophyta</taxon>
        <taxon>Tracheophyta</taxon>
        <taxon>Spermatophyta</taxon>
        <taxon>Magnoliopsida</taxon>
        <taxon>eudicotyledons</taxon>
        <taxon>Gunneridae</taxon>
        <taxon>Pentapetalae</taxon>
        <taxon>rosids</taxon>
        <taxon>fabids</taxon>
        <taxon>Malpighiales</taxon>
        <taxon>Linaceae</taxon>
        <taxon>Linum</taxon>
    </lineage>
</organism>